<dbReference type="RefSeq" id="WP_200345959.1">
    <property type="nucleotide sequence ID" value="NZ_NRSJ01000014.1"/>
</dbReference>
<reference evidence="3" key="2">
    <citation type="journal article" date="2020" name="Microorganisms">
        <title>Osmotic Adaptation and Compatible Solute Biosynthesis of Phototrophic Bacteria as Revealed from Genome Analyses.</title>
        <authorList>
            <person name="Imhoff J.F."/>
            <person name="Rahn T."/>
            <person name="Kunzel S."/>
            <person name="Keller A."/>
            <person name="Neulinger S.C."/>
        </authorList>
    </citation>
    <scope>NUCLEOTIDE SEQUENCE</scope>
    <source>
        <strain evidence="3">DSM 11080</strain>
    </source>
</reference>
<dbReference type="InterPro" id="IPR027417">
    <property type="entry name" value="P-loop_NTPase"/>
</dbReference>
<organism evidence="3 4">
    <name type="scientific">Halochromatium glycolicum</name>
    <dbReference type="NCBI Taxonomy" id="85075"/>
    <lineage>
        <taxon>Bacteria</taxon>
        <taxon>Pseudomonadati</taxon>
        <taxon>Pseudomonadota</taxon>
        <taxon>Gammaproteobacteria</taxon>
        <taxon>Chromatiales</taxon>
        <taxon>Chromatiaceae</taxon>
        <taxon>Halochromatium</taxon>
    </lineage>
</organism>
<dbReference type="SUPFAM" id="SSF52540">
    <property type="entry name" value="P-loop containing nucleoside triphosphate hydrolases"/>
    <property type="match status" value="1"/>
</dbReference>
<dbReference type="SMART" id="SM00382">
    <property type="entry name" value="AAA"/>
    <property type="match status" value="1"/>
</dbReference>
<name>A0AAJ0X9Y5_9GAMM</name>
<dbReference type="InterPro" id="IPR002789">
    <property type="entry name" value="HerA_central"/>
</dbReference>
<gene>
    <name evidence="3" type="ORF">CKO40_09405</name>
</gene>
<evidence type="ECO:0000259" key="2">
    <source>
        <dbReference type="SMART" id="SM00382"/>
    </source>
</evidence>
<dbReference type="Gene3D" id="3.40.50.300">
    <property type="entry name" value="P-loop containing nucleotide triphosphate hydrolases"/>
    <property type="match status" value="2"/>
</dbReference>
<dbReference type="Pfam" id="PF01935">
    <property type="entry name" value="DUF87"/>
    <property type="match status" value="1"/>
</dbReference>
<accession>A0AAJ0X9Y5</accession>
<sequence>MSNASQTALFKLPDSALDAEYVAALADPLKAFLLKKGAGHCQRMDYLPRRVMSGLAERLHADADLTTPGIAVRMVTDQPTSDPWMVSGSGAVKLREDATYGRIKVFCALFPAGIRLAEEDSLNIATFKTDDAESFDAERILSQHLNGKVSNLPPDERATLNKVLFDPEIRGRSVRQRLRYVLSVLGQAEASARPVDWEIAGAYLYELGLIPDLELSDSVLAQKLARNARCMALLTDPERSLGQNVARLVQDAELDDDQRRKELLVYLADKPILKPEHWLPPICHNPTVRRRLSFDNWTFTQPVTGLRVALKPLKDPKKGKVAAGLKDKGGELTSDGKRAVTIGWTVSPANHEDLGRFAVTVVRKSQDEGDVDVIPTQSVSAKRKSFKVPIDQHNLGDDEQCVAVIRIQALTKKGLPFEDASDETEAFWIEVGDEIDDTPAERSTRIRHLDEIGFLAMVRSGKRYDVRSAAWDLKREHVYSVRLTNNSRGDLVLTPLLLELERRILAEPGSLGMLEADLTNRRKGEASDFTAHAPSPAVTRDANAFFKARETLFTAVRDLSDGRGVIEIADLHDLRQEVLGYVDAYLALLRLLLDRIRHAGSPSAVNTALADHADVLRIDNVHLRLGPQDSPIEVVLLAPTHPLRVLWLFQYQTLLREWMRQMEGMDPKQIGVLMDEDVLEKLTSLNLPNALAWRQDRAFVNTDNLGLFWGIYPDGELADLRTAVNAALQAVGARSSGGEVSTVTPRQIADKMLRYLAHHPYVQTLKVNVINPGDGRLLLEAIKLVLNNELYADLDFDIKFFSPEDTPHPLVGSAFDDLMTQKTREDWISGQTLSDVEERLLSPNENPLFPKLIYGKYRTADLRQEESKRFEAHLTLVIDFFSTTLASRSYHGSNGSSSLYNLLAEYLTDYTSGKTTATWSRMIVPNRCPDLTSDGNTQRLFDTQVGLSHAAASLFDWGDAGQHYLAVQLELTEDKGKYHLTMLERVHQASDWVFTIDRNFGIEYFDDPIKGPGKVGGGYLIDYTPEFLDGVAHRLIISTFHQQEIESILRNGFLEMLGIDPDQEGETIDSAKVAEVLTLLKSVSGRLALKLINNPTQAQEVIGLALTRLALERDGRLRGAVLIPVDSHMELFHLSQKELVNADLTLKRTDLMLARLSERALHLDLIEVKNRKAGSPAQLLELHEAIREKNHNTEQHFRRNFLGGEEPRLDAAIKHKELANILRFYFERAVRYGLFADGAPTADDHAAFQRALESVEAGVAEVSFGHEGFIFNGSSYATVEDKVVHENRIQTFGRAGIAELLGIGTDDGGEDGSTPPADDGSAPHGGEDGATQQRGKPGSEGARPRVSGATPDGAQSDGTQSGGDPGAPGTGGQEEQPAEQAKPSDEPVRVLLGNDRVTQAAVHWDPHTSVPTRLLNQHLLIVGKSGSGKSETTKSLLYELDRRGVPSIIFDFQGEYASGEFAEAVQPQVFDVMEGLPINPFEVPVDPRTGERRRPVEMVFRLADTLNAVFAGSGDIQLGKLREAIQECYEQAGFDMKTPAPADKEPPTLEMLEAVLDQWSEKGGQIKNLQVRLQPLFMSGIFDQGKAGFSFDDLFKRTTVILLTAGIKDLMLAASRFLLEKLYGAMMMQGMSKSLRLMVCVDEAHKLCNDPKITDLAKEARKYGLGLILSSQETRDFHPSIFANAGTQIVLALEDSDASIMAKVYAQEKKDQGMLKSLIIGQPSGVGLIRSTHFVPYSQVEILSFFERIQQAEKV</sequence>
<dbReference type="PANTHER" id="PTHR30121:SF6">
    <property type="entry name" value="SLR6007 PROTEIN"/>
    <property type="match status" value="1"/>
</dbReference>
<proteinExistence type="predicted"/>
<dbReference type="InterPro" id="IPR003593">
    <property type="entry name" value="AAA+_ATPase"/>
</dbReference>
<dbReference type="PANTHER" id="PTHR30121">
    <property type="entry name" value="UNCHARACTERIZED PROTEIN YJGR-RELATED"/>
    <property type="match status" value="1"/>
</dbReference>
<dbReference type="InterPro" id="IPR051162">
    <property type="entry name" value="T4SS_component"/>
</dbReference>
<evidence type="ECO:0000313" key="4">
    <source>
        <dbReference type="Proteomes" id="UP001296776"/>
    </source>
</evidence>
<dbReference type="EMBL" id="NRSJ01000014">
    <property type="protein sequence ID" value="MBK1704748.1"/>
    <property type="molecule type" value="Genomic_DNA"/>
</dbReference>
<feature type="domain" description="AAA+ ATPase" evidence="2">
    <location>
        <begin position="1415"/>
        <end position="1697"/>
    </location>
</feature>
<feature type="region of interest" description="Disordered" evidence="1">
    <location>
        <begin position="1302"/>
        <end position="1387"/>
    </location>
</feature>
<protein>
    <recommendedName>
        <fullName evidence="2">AAA+ ATPase domain-containing protein</fullName>
    </recommendedName>
</protein>
<evidence type="ECO:0000256" key="1">
    <source>
        <dbReference type="SAM" id="MobiDB-lite"/>
    </source>
</evidence>
<evidence type="ECO:0000313" key="3">
    <source>
        <dbReference type="EMBL" id="MBK1704748.1"/>
    </source>
</evidence>
<reference evidence="3" key="1">
    <citation type="submission" date="2017-08" db="EMBL/GenBank/DDBJ databases">
        <authorList>
            <person name="Imhoff J.F."/>
            <person name="Rahn T."/>
            <person name="Kuenzel S."/>
            <person name="Neulinger S.C."/>
        </authorList>
    </citation>
    <scope>NUCLEOTIDE SEQUENCE</scope>
    <source>
        <strain evidence="3">DSM 11080</strain>
    </source>
</reference>
<feature type="compositionally biased region" description="Gly residues" evidence="1">
    <location>
        <begin position="1360"/>
        <end position="1372"/>
    </location>
</feature>
<dbReference type="Proteomes" id="UP001296776">
    <property type="component" value="Unassembled WGS sequence"/>
</dbReference>
<comment type="caution">
    <text evidence="3">The sequence shown here is derived from an EMBL/GenBank/DDBJ whole genome shotgun (WGS) entry which is preliminary data.</text>
</comment>
<keyword evidence="4" id="KW-1185">Reference proteome</keyword>